<sequence>MQQLVGEALERQLQQDAGMPHAYYAILARLSHEPGRAARMSDLAAAVQQSQSRLSHAVARLEAAGWVRRERCASDRRGNLAVLTDDGAAALRAAAPGHVEQVRRALFDPLSREEARLLGELAERVVAAHGVDLDAQAGVPPRPHDLAS</sequence>
<dbReference type="EMBL" id="QZEZ01000006">
    <property type="protein sequence ID" value="RJK94942.1"/>
    <property type="molecule type" value="Genomic_DNA"/>
</dbReference>
<dbReference type="GO" id="GO:0006950">
    <property type="term" value="P:response to stress"/>
    <property type="evidence" value="ECO:0007669"/>
    <property type="project" value="TreeGrafter"/>
</dbReference>
<dbReference type="PANTHER" id="PTHR33164:SF99">
    <property type="entry name" value="MARR FAMILY REGULATORY PROTEIN"/>
    <property type="match status" value="1"/>
</dbReference>
<dbReference type="Proteomes" id="UP000265614">
    <property type="component" value="Unassembled WGS sequence"/>
</dbReference>
<dbReference type="SMART" id="SM00347">
    <property type="entry name" value="HTH_MARR"/>
    <property type="match status" value="1"/>
</dbReference>
<feature type="domain" description="HTH marR-type" evidence="1">
    <location>
        <begin position="1"/>
        <end position="127"/>
    </location>
</feature>
<dbReference type="SUPFAM" id="SSF46785">
    <property type="entry name" value="Winged helix' DNA-binding domain"/>
    <property type="match status" value="1"/>
</dbReference>
<dbReference type="PROSITE" id="PS50995">
    <property type="entry name" value="HTH_MARR_2"/>
    <property type="match status" value="1"/>
</dbReference>
<proteinExistence type="predicted"/>
<protein>
    <submittedName>
        <fullName evidence="2">MarR family transcriptional regulator</fullName>
    </submittedName>
</protein>
<dbReference type="CDD" id="cd00090">
    <property type="entry name" value="HTH_ARSR"/>
    <property type="match status" value="1"/>
</dbReference>
<dbReference type="Gene3D" id="1.10.10.10">
    <property type="entry name" value="Winged helix-like DNA-binding domain superfamily/Winged helix DNA-binding domain"/>
    <property type="match status" value="1"/>
</dbReference>
<dbReference type="PANTHER" id="PTHR33164">
    <property type="entry name" value="TRANSCRIPTIONAL REGULATOR, MARR FAMILY"/>
    <property type="match status" value="1"/>
</dbReference>
<dbReference type="InterPro" id="IPR039422">
    <property type="entry name" value="MarR/SlyA-like"/>
</dbReference>
<accession>A0A3A3Z0G0</accession>
<gene>
    <name evidence="2" type="ORF">D5H78_13250</name>
</gene>
<dbReference type="InterPro" id="IPR036388">
    <property type="entry name" value="WH-like_DNA-bd_sf"/>
</dbReference>
<dbReference type="InterPro" id="IPR036390">
    <property type="entry name" value="WH_DNA-bd_sf"/>
</dbReference>
<dbReference type="Pfam" id="PF12802">
    <property type="entry name" value="MarR_2"/>
    <property type="match status" value="1"/>
</dbReference>
<dbReference type="OrthoDB" id="8635520at2"/>
<name>A0A3A3Z0G0_9ACTN</name>
<dbReference type="GO" id="GO:0003700">
    <property type="term" value="F:DNA-binding transcription factor activity"/>
    <property type="evidence" value="ECO:0007669"/>
    <property type="project" value="InterPro"/>
</dbReference>
<keyword evidence="3" id="KW-1185">Reference proteome</keyword>
<dbReference type="PRINTS" id="PR00598">
    <property type="entry name" value="HTHMARR"/>
</dbReference>
<dbReference type="AlphaFoldDB" id="A0A3A3Z0G0"/>
<comment type="caution">
    <text evidence="2">The sequence shown here is derived from an EMBL/GenBank/DDBJ whole genome shotgun (WGS) entry which is preliminary data.</text>
</comment>
<reference evidence="2 3" key="1">
    <citation type="submission" date="2018-09" db="EMBL/GenBank/DDBJ databases">
        <title>YIM 75000 draft genome.</title>
        <authorList>
            <person name="Tang S."/>
            <person name="Feng Y."/>
        </authorList>
    </citation>
    <scope>NUCLEOTIDE SEQUENCE [LARGE SCALE GENOMIC DNA]</scope>
    <source>
        <strain evidence="2 3">YIM 75000</strain>
    </source>
</reference>
<dbReference type="RefSeq" id="WP_119951125.1">
    <property type="nucleotide sequence ID" value="NZ_QZEZ01000006.1"/>
</dbReference>
<dbReference type="InterPro" id="IPR011991">
    <property type="entry name" value="ArsR-like_HTH"/>
</dbReference>
<organism evidence="2 3">
    <name type="scientific">Vallicoccus soli</name>
    <dbReference type="NCBI Taxonomy" id="2339232"/>
    <lineage>
        <taxon>Bacteria</taxon>
        <taxon>Bacillati</taxon>
        <taxon>Actinomycetota</taxon>
        <taxon>Actinomycetes</taxon>
        <taxon>Motilibacterales</taxon>
        <taxon>Vallicoccaceae</taxon>
        <taxon>Vallicoccus</taxon>
    </lineage>
</organism>
<evidence type="ECO:0000313" key="2">
    <source>
        <dbReference type="EMBL" id="RJK94942.1"/>
    </source>
</evidence>
<dbReference type="InterPro" id="IPR000835">
    <property type="entry name" value="HTH_MarR-typ"/>
</dbReference>
<evidence type="ECO:0000313" key="3">
    <source>
        <dbReference type="Proteomes" id="UP000265614"/>
    </source>
</evidence>
<evidence type="ECO:0000259" key="1">
    <source>
        <dbReference type="PROSITE" id="PS50995"/>
    </source>
</evidence>